<organism evidence="2">
    <name type="scientific">uncultured Caudovirales phage</name>
    <dbReference type="NCBI Taxonomy" id="2100421"/>
    <lineage>
        <taxon>Viruses</taxon>
        <taxon>Duplodnaviria</taxon>
        <taxon>Heunggongvirae</taxon>
        <taxon>Uroviricota</taxon>
        <taxon>Caudoviricetes</taxon>
        <taxon>Peduoviridae</taxon>
        <taxon>Maltschvirus</taxon>
        <taxon>Maltschvirus maltsch</taxon>
    </lineage>
</organism>
<evidence type="ECO:0000256" key="1">
    <source>
        <dbReference type="SAM" id="MobiDB-lite"/>
    </source>
</evidence>
<proteinExistence type="predicted"/>
<accession>A0A6J5LXB6</accession>
<name>A0A6J5LXB6_9CAUD</name>
<sequence length="236" mass="26553">MSNDIRDIIERLAILEGRITPTTVKSGLNSQQKEVPQLPALFKPKHISVLTAKKDPEHPMHDYMVGASESVDVEEADKEVVEEAKVDEEKLLDKVKKSLTDYLASVEEKLEKKIDRDLGEKPADKDIGEKSTDKDLVAKELDEDPTEEDPVIQAPTIPDENPTYAESSAGPVKTMTMEDGRICEIHGNEHTGFEIRHGNRRLKSRFKNIDEASMAFEMYCARQKKADQSADYIDEA</sequence>
<reference evidence="2" key="1">
    <citation type="submission" date="2020-04" db="EMBL/GenBank/DDBJ databases">
        <authorList>
            <person name="Chiriac C."/>
            <person name="Salcher M."/>
            <person name="Ghai R."/>
            <person name="Kavagutti S V."/>
        </authorList>
    </citation>
    <scope>NUCLEOTIDE SEQUENCE</scope>
</reference>
<evidence type="ECO:0000313" key="2">
    <source>
        <dbReference type="EMBL" id="CAB4137823.1"/>
    </source>
</evidence>
<feature type="region of interest" description="Disordered" evidence="1">
    <location>
        <begin position="141"/>
        <end position="170"/>
    </location>
</feature>
<protein>
    <submittedName>
        <fullName evidence="2">Uncharacterized protein</fullName>
    </submittedName>
</protein>
<gene>
    <name evidence="2" type="ORF">UFOVP328_96</name>
</gene>
<dbReference type="EMBL" id="LR796341">
    <property type="protein sequence ID" value="CAB4137823.1"/>
    <property type="molecule type" value="Genomic_DNA"/>
</dbReference>
<feature type="compositionally biased region" description="Acidic residues" evidence="1">
    <location>
        <begin position="141"/>
        <end position="150"/>
    </location>
</feature>